<evidence type="ECO:0000313" key="3">
    <source>
        <dbReference type="Proteomes" id="UP000315252"/>
    </source>
</evidence>
<dbReference type="SUPFAM" id="SSF56317">
    <property type="entry name" value="Carbon-nitrogen hydrolase"/>
    <property type="match status" value="1"/>
</dbReference>
<dbReference type="AlphaFoldDB" id="A0A545TXX2"/>
<dbReference type="PROSITE" id="PS50263">
    <property type="entry name" value="CN_HYDROLASE"/>
    <property type="match status" value="1"/>
</dbReference>
<evidence type="ECO:0000313" key="2">
    <source>
        <dbReference type="EMBL" id="TQV82057.1"/>
    </source>
</evidence>
<organism evidence="2 3">
    <name type="scientific">Denitrobaculum tricleocarpae</name>
    <dbReference type="NCBI Taxonomy" id="2591009"/>
    <lineage>
        <taxon>Bacteria</taxon>
        <taxon>Pseudomonadati</taxon>
        <taxon>Pseudomonadota</taxon>
        <taxon>Alphaproteobacteria</taxon>
        <taxon>Rhodospirillales</taxon>
        <taxon>Rhodospirillaceae</taxon>
        <taxon>Denitrobaculum</taxon>
    </lineage>
</organism>
<feature type="domain" description="CN hydrolase" evidence="1">
    <location>
        <begin position="1"/>
        <end position="242"/>
    </location>
</feature>
<accession>A0A545TXX2</accession>
<reference evidence="2 3" key="1">
    <citation type="submission" date="2019-06" db="EMBL/GenBank/DDBJ databases">
        <title>Whole genome sequence for Rhodospirillaceae sp. R148.</title>
        <authorList>
            <person name="Wang G."/>
        </authorList>
    </citation>
    <scope>NUCLEOTIDE SEQUENCE [LARGE SCALE GENOMIC DNA]</scope>
    <source>
        <strain evidence="2 3">R148</strain>
    </source>
</reference>
<proteinExistence type="predicted"/>
<dbReference type="InterPro" id="IPR044083">
    <property type="entry name" value="RamA-like"/>
</dbReference>
<dbReference type="InterPro" id="IPR036526">
    <property type="entry name" value="C-N_Hydrolase_sf"/>
</dbReference>
<dbReference type="InterPro" id="IPR003010">
    <property type="entry name" value="C-N_Hydrolase"/>
</dbReference>
<dbReference type="PANTHER" id="PTHR23088">
    <property type="entry name" value="NITRILASE-RELATED"/>
    <property type="match status" value="1"/>
</dbReference>
<dbReference type="RefSeq" id="WP_142895688.1">
    <property type="nucleotide sequence ID" value="NZ_ML660053.1"/>
</dbReference>
<dbReference type="Proteomes" id="UP000315252">
    <property type="component" value="Unassembled WGS sequence"/>
</dbReference>
<protein>
    <submittedName>
        <fullName evidence="2">Carbon-nitrogen hydrolase family protein</fullName>
    </submittedName>
</protein>
<keyword evidence="2" id="KW-0378">Hydrolase</keyword>
<dbReference type="Gene3D" id="3.60.110.10">
    <property type="entry name" value="Carbon-nitrogen hydrolase"/>
    <property type="match status" value="1"/>
</dbReference>
<gene>
    <name evidence="2" type="ORF">FKG95_07435</name>
</gene>
<dbReference type="OrthoDB" id="9803803at2"/>
<keyword evidence="3" id="KW-1185">Reference proteome</keyword>
<dbReference type="PANTHER" id="PTHR23088:SF27">
    <property type="entry name" value="DEAMINATED GLUTATHIONE AMIDASE"/>
    <property type="match status" value="1"/>
</dbReference>
<dbReference type="Pfam" id="PF00795">
    <property type="entry name" value="CN_hydrolase"/>
    <property type="match status" value="1"/>
</dbReference>
<name>A0A545TXX2_9PROT</name>
<dbReference type="CDD" id="cd07576">
    <property type="entry name" value="R-amidase_like"/>
    <property type="match status" value="1"/>
</dbReference>
<comment type="caution">
    <text evidence="2">The sequence shown here is derived from an EMBL/GenBank/DDBJ whole genome shotgun (WGS) entry which is preliminary data.</text>
</comment>
<sequence length="262" mass="28101">MKLALYQGPSPAGDPDAAFTAIEGKLLVSAAAGADMVVFPELFLPGYNQPQLHASLAQPQGGPWAARLSALAKSANCGLTIGWAEREGKHLYNSASVFDARGQRLAHYRKLQLYGEMERSVFVPGSDYVLFQLGGVRGGLLICYDVEFAQHCRALRELGAELLLVPTANPSGFEHVQDILLPARALETNMTIAYANYCGQDGELSFGGRSLLVGPDGNDLASAGHSETLLITDLNDNSDIDPLRVSAQLKDFREASGTHDQL</sequence>
<evidence type="ECO:0000259" key="1">
    <source>
        <dbReference type="PROSITE" id="PS50263"/>
    </source>
</evidence>
<dbReference type="EMBL" id="VHSH01000002">
    <property type="protein sequence ID" value="TQV82057.1"/>
    <property type="molecule type" value="Genomic_DNA"/>
</dbReference>
<dbReference type="GO" id="GO:0016787">
    <property type="term" value="F:hydrolase activity"/>
    <property type="evidence" value="ECO:0007669"/>
    <property type="project" value="UniProtKB-KW"/>
</dbReference>